<dbReference type="EMBL" id="FLYH01000360">
    <property type="protein sequence ID" value="SCA60440.1"/>
    <property type="molecule type" value="Genomic_DNA"/>
</dbReference>
<dbReference type="VEuPathDB" id="PlasmoDB:PVW1_000018800"/>
<dbReference type="VEuPathDB" id="PlasmoDB:PVP01_0000400"/>
<evidence type="ECO:0000313" key="1">
    <source>
        <dbReference type="EMBL" id="SCA60440.1"/>
    </source>
</evidence>
<proteinExistence type="predicted"/>
<reference evidence="1 2" key="1">
    <citation type="submission" date="2016-07" db="EMBL/GenBank/DDBJ databases">
        <authorList>
            <consortium name="Pathogen Informatics"/>
        </authorList>
    </citation>
    <scope>NUCLEOTIDE SEQUENCE [LARGE SCALE GENOMIC DNA]</scope>
</reference>
<organism evidence="1 2">
    <name type="scientific">Plasmodium vivax</name>
    <name type="common">malaria parasite P. vivax</name>
    <dbReference type="NCBI Taxonomy" id="5855"/>
    <lineage>
        <taxon>Eukaryota</taxon>
        <taxon>Sar</taxon>
        <taxon>Alveolata</taxon>
        <taxon>Apicomplexa</taxon>
        <taxon>Aconoidasida</taxon>
        <taxon>Haemosporida</taxon>
        <taxon>Plasmodiidae</taxon>
        <taxon>Plasmodium</taxon>
        <taxon>Plasmodium (Plasmodium)</taxon>
    </lineage>
</organism>
<dbReference type="AlphaFoldDB" id="A0A1G4E7U5"/>
<evidence type="ECO:0000313" key="2">
    <source>
        <dbReference type="Proteomes" id="UP000196402"/>
    </source>
</evidence>
<dbReference type="Proteomes" id="UP000196402">
    <property type="component" value="Unassembled WGS sequence"/>
</dbReference>
<name>A0A1G4E7U5_PLAVI</name>
<accession>A0A1G4E7U5</accession>
<protein>
    <submittedName>
        <fullName evidence="1">VIR protein</fullName>
    </submittedName>
</protein>
<sequence>MVRKEESNEYEFFENMDKFHIYEAVKLVNNGTYDTSSPENGLFINCIYNSFNRFDKKVCNKFNNLISLLCNRKSSLDKNKALNNSDYKYLNFWVNREISSKGSTDNVTIEEFSNNTKDENEQCFDREILRSILNFIHPFDHRRMNILDDLYKNYYEMHEIIFSNRSEKIEECLEISQKCIEKYKAAIGGLGNTKDSFYNALMKFEFYSFGNADVL</sequence>
<gene>
    <name evidence="1" type="ORF">PVT01_000106800</name>
</gene>